<dbReference type="Proteomes" id="UP000824073">
    <property type="component" value="Unassembled WGS sequence"/>
</dbReference>
<reference evidence="4" key="1">
    <citation type="submission" date="2020-10" db="EMBL/GenBank/DDBJ databases">
        <authorList>
            <person name="Gilroy R."/>
        </authorList>
    </citation>
    <scope>NUCLEOTIDE SEQUENCE</scope>
    <source>
        <strain evidence="4">CHK191-8634</strain>
    </source>
</reference>
<evidence type="ECO:0000256" key="2">
    <source>
        <dbReference type="SAM" id="SignalP"/>
    </source>
</evidence>
<dbReference type="InterPro" id="IPR032774">
    <property type="entry name" value="WG_beta_rep"/>
</dbReference>
<dbReference type="EMBL" id="DVMR01000035">
    <property type="protein sequence ID" value="HIU43435.1"/>
    <property type="molecule type" value="Genomic_DNA"/>
</dbReference>
<dbReference type="InterPro" id="IPR001119">
    <property type="entry name" value="SLH_dom"/>
</dbReference>
<evidence type="ECO:0000313" key="5">
    <source>
        <dbReference type="Proteomes" id="UP000824073"/>
    </source>
</evidence>
<evidence type="ECO:0000313" key="4">
    <source>
        <dbReference type="EMBL" id="HIU43435.1"/>
    </source>
</evidence>
<feature type="domain" description="SLH" evidence="3">
    <location>
        <begin position="587"/>
        <end position="644"/>
    </location>
</feature>
<comment type="caution">
    <text evidence="4">The sequence shown here is derived from an EMBL/GenBank/DDBJ whole genome shotgun (WGS) entry which is preliminary data.</text>
</comment>
<proteinExistence type="predicted"/>
<keyword evidence="1" id="KW-0677">Repeat</keyword>
<keyword evidence="2" id="KW-0732">Signal</keyword>
<dbReference type="Pfam" id="PF14903">
    <property type="entry name" value="WG_beta_rep"/>
    <property type="match status" value="1"/>
</dbReference>
<dbReference type="Pfam" id="PF00395">
    <property type="entry name" value="SLH"/>
    <property type="match status" value="2"/>
</dbReference>
<protein>
    <submittedName>
        <fullName evidence="4">S-layer homology domain-containing protein</fullName>
    </submittedName>
</protein>
<reference evidence="4" key="2">
    <citation type="journal article" date="2021" name="PeerJ">
        <title>Extensive microbial diversity within the chicken gut microbiome revealed by metagenomics and culture.</title>
        <authorList>
            <person name="Gilroy R."/>
            <person name="Ravi A."/>
            <person name="Getino M."/>
            <person name="Pursley I."/>
            <person name="Horton D.L."/>
            <person name="Alikhan N.F."/>
            <person name="Baker D."/>
            <person name="Gharbi K."/>
            <person name="Hall N."/>
            <person name="Watson M."/>
            <person name="Adriaenssens E.M."/>
            <person name="Foster-Nyarko E."/>
            <person name="Jarju S."/>
            <person name="Secka A."/>
            <person name="Antonio M."/>
            <person name="Oren A."/>
            <person name="Chaudhuri R.R."/>
            <person name="La Ragione R."/>
            <person name="Hildebrand F."/>
            <person name="Pallen M.J."/>
        </authorList>
    </citation>
    <scope>NUCLEOTIDE SEQUENCE</scope>
    <source>
        <strain evidence="4">CHK191-8634</strain>
    </source>
</reference>
<feature type="domain" description="SLH" evidence="3">
    <location>
        <begin position="467"/>
        <end position="586"/>
    </location>
</feature>
<organism evidence="4 5">
    <name type="scientific">Candidatus Ventrousia excrementavium</name>
    <dbReference type="NCBI Taxonomy" id="2840961"/>
    <lineage>
        <taxon>Bacteria</taxon>
        <taxon>Bacillati</taxon>
        <taxon>Bacillota</taxon>
        <taxon>Clostridia</taxon>
        <taxon>Eubacteriales</taxon>
        <taxon>Clostridiaceae</taxon>
        <taxon>Clostridiaceae incertae sedis</taxon>
        <taxon>Candidatus Ventrousia</taxon>
    </lineage>
</organism>
<evidence type="ECO:0000256" key="1">
    <source>
        <dbReference type="ARBA" id="ARBA00022737"/>
    </source>
</evidence>
<feature type="signal peptide" evidence="2">
    <location>
        <begin position="1"/>
        <end position="26"/>
    </location>
</feature>
<dbReference type="AlphaFoldDB" id="A0A9D1LKX3"/>
<sequence length="644" mass="69642">MQAKRLFAGLLSAVLLMILLPVGASAADSDVIGVFQGPDIYVTVRPFTISEPGYELNADSHVYYQGFYEGLYAKTGPADTRHGVRIGYFNADGELQAESWVLSTYAVNVSEERASVSDDRIIFWDGESSTSEDLGLPESNEVLYGYMDTHGNVVIEPQYFADEINAFHDGYAYLDVYTNQDDTGETGRLIDADGNTVMTFKYGRTRAQNYINHSDGIVCYRESDRDMVEIWEEKIVYADIATGDVIMEFDMLEDADGYLSDRLIPRIGGTYSPFSEGYLVCLDYRGVSAETLAYNEQENRYAIFDRSGNEVGALPEGLWPADTINGAGFQGGLMLVRGNETNQYGDIAYGAVNTQGELVFELGNLASNPSECGLVVLSSAAGSDTVDFDGNVVIPNDVTLPNGLQLDIVRGSSEHPYFSDDGIALGVTYANGQANAYYVLEAHEGVYSGSAPILYGAENVTPTDPETPTEPAGDTPSSWAVKNVNTAVEAGIVPDTLQSAYTQATTRAEFCALAVELYETIMGTEITERATFSDTTDVNVEKMAGLSVVNGVGDGRFDPSASLTREEAATMLSRLANVMEKPLTAGTASFADNASISSWASEAVGQVQASGIMNGIEGNQFAPSDPYTREQSIVTMLRLYDFVK</sequence>
<feature type="chain" id="PRO_5038974380" evidence="2">
    <location>
        <begin position="27"/>
        <end position="644"/>
    </location>
</feature>
<evidence type="ECO:0000259" key="3">
    <source>
        <dbReference type="PROSITE" id="PS51272"/>
    </source>
</evidence>
<dbReference type="PROSITE" id="PS51272">
    <property type="entry name" value="SLH"/>
    <property type="match status" value="2"/>
</dbReference>
<gene>
    <name evidence="4" type="ORF">IAB67_03975</name>
</gene>
<accession>A0A9D1LKX3</accession>
<name>A0A9D1LKX3_9CLOT</name>